<feature type="transmembrane region" description="Helical" evidence="5">
    <location>
        <begin position="136"/>
        <end position="158"/>
    </location>
</feature>
<dbReference type="Proteomes" id="UP000065473">
    <property type="component" value="Chromosome"/>
</dbReference>
<dbReference type="SUPFAM" id="SSF50182">
    <property type="entry name" value="Sm-like ribonucleoproteins"/>
    <property type="match status" value="1"/>
</dbReference>
<dbReference type="EMBL" id="CP013694">
    <property type="protein sequence ID" value="ALU29043.1"/>
    <property type="molecule type" value="Genomic_DNA"/>
</dbReference>
<dbReference type="RefSeq" id="WP_011277535.1">
    <property type="nucleotide sequence ID" value="NZ_BHWZ01000001.1"/>
</dbReference>
<dbReference type="EMBL" id="CP013695">
    <property type="protein sequence ID" value="ALU31769.1"/>
    <property type="molecule type" value="Genomic_DNA"/>
</dbReference>
<dbReference type="Proteomes" id="UP000060043">
    <property type="component" value="Chromosome"/>
</dbReference>
<dbReference type="InterPro" id="IPR045275">
    <property type="entry name" value="MscS_archaea/bacteria_type"/>
</dbReference>
<dbReference type="GO" id="GO:0008381">
    <property type="term" value="F:mechanosensitive monoatomic ion channel activity"/>
    <property type="evidence" value="ECO:0007669"/>
    <property type="project" value="InterPro"/>
</dbReference>
<dbReference type="PANTHER" id="PTHR30221:SF1">
    <property type="entry name" value="SMALL-CONDUCTANCE MECHANOSENSITIVE CHANNEL"/>
    <property type="match status" value="1"/>
</dbReference>
<gene>
    <name evidence="7" type="ORF">ATY89_03165</name>
    <name evidence="8" type="ORF">ATZ20_06190</name>
</gene>
<reference evidence="8 9" key="1">
    <citation type="submission" date="2015-12" db="EMBL/GenBank/DDBJ databases">
        <title>A stable core within a dynamic pangenome in Sulfolobus acidocaldarius.</title>
        <authorList>
            <person name="Anderson R."/>
            <person name="Kouris A."/>
            <person name="Seward C."/>
            <person name="Campbell K."/>
            <person name="Whitaker R."/>
        </authorList>
    </citation>
    <scope>NUCLEOTIDE SEQUENCE [LARGE SCALE GENOMIC DNA]</scope>
    <source>
        <strain evidence="7 9">GG12-C01-09</strain>
        <strain evidence="8">NG05B_CO5_07</strain>
    </source>
</reference>
<name>A0A0U3GSW8_9CREN</name>
<evidence type="ECO:0000256" key="4">
    <source>
        <dbReference type="ARBA" id="ARBA00023136"/>
    </source>
</evidence>
<dbReference type="InterPro" id="IPR010920">
    <property type="entry name" value="LSM_dom_sf"/>
</dbReference>
<evidence type="ECO:0000256" key="3">
    <source>
        <dbReference type="ARBA" id="ARBA00022989"/>
    </source>
</evidence>
<proteinExistence type="predicted"/>
<evidence type="ECO:0000256" key="1">
    <source>
        <dbReference type="ARBA" id="ARBA00004370"/>
    </source>
</evidence>
<dbReference type="Pfam" id="PF00924">
    <property type="entry name" value="MS_channel_2nd"/>
    <property type="match status" value="1"/>
</dbReference>
<evidence type="ECO:0000313" key="8">
    <source>
        <dbReference type="EMBL" id="ALU31769.1"/>
    </source>
</evidence>
<feature type="transmembrane region" description="Helical" evidence="5">
    <location>
        <begin position="20"/>
        <end position="41"/>
    </location>
</feature>
<dbReference type="InterPro" id="IPR006685">
    <property type="entry name" value="MscS_channel_2nd"/>
</dbReference>
<evidence type="ECO:0000256" key="5">
    <source>
        <dbReference type="SAM" id="Phobius"/>
    </source>
</evidence>
<evidence type="ECO:0000256" key="2">
    <source>
        <dbReference type="ARBA" id="ARBA00022692"/>
    </source>
</evidence>
<feature type="transmembrane region" description="Helical" evidence="5">
    <location>
        <begin position="107"/>
        <end position="130"/>
    </location>
</feature>
<keyword evidence="2 5" id="KW-0812">Transmembrane</keyword>
<dbReference type="Gene3D" id="1.10.287.1260">
    <property type="match status" value="1"/>
</dbReference>
<sequence>MAEDKVKISSKILSSVAKTIIFVIVFVIIEAIVNNFLPSLLSQISLNFPPLVQGSVNIQPYLPYINILLSLLFGYLIITEISNVIYWNLRIKYDHPVAHSVRNVIRILGVGVLGATIAGAVAGGVAGVALGGFIGVVIGFATQQVLGQAVAGLFVLIARPFKIGDQVNVGGDIGVVEDITTLFTIINKGDQLVLIPNNTLIGSKIYVIKNNTQKK</sequence>
<dbReference type="AlphaFoldDB" id="A0A0U3GSW8"/>
<dbReference type="InterPro" id="IPR023408">
    <property type="entry name" value="MscS_beta-dom_sf"/>
</dbReference>
<keyword evidence="4 5" id="KW-0472">Membrane</keyword>
<evidence type="ECO:0000313" key="9">
    <source>
        <dbReference type="Proteomes" id="UP000065473"/>
    </source>
</evidence>
<dbReference type="OMA" id="MIIGQKI"/>
<evidence type="ECO:0000313" key="7">
    <source>
        <dbReference type="EMBL" id="ALU29043.1"/>
    </source>
</evidence>
<feature type="transmembrane region" description="Helical" evidence="5">
    <location>
        <begin position="61"/>
        <end position="86"/>
    </location>
</feature>
<dbReference type="GeneID" id="14551167"/>
<keyword evidence="3 5" id="KW-1133">Transmembrane helix</keyword>
<protein>
    <submittedName>
        <fullName evidence="8">Small-conductance mechanosensitive channel</fullName>
    </submittedName>
</protein>
<dbReference type="GO" id="GO:0016020">
    <property type="term" value="C:membrane"/>
    <property type="evidence" value="ECO:0007669"/>
    <property type="project" value="UniProtKB-SubCell"/>
</dbReference>
<accession>A0A0U3GSW8</accession>
<organism evidence="8">
    <name type="scientific">Sulfolobus acidocaldarius</name>
    <dbReference type="NCBI Taxonomy" id="2285"/>
    <lineage>
        <taxon>Archaea</taxon>
        <taxon>Thermoproteota</taxon>
        <taxon>Thermoprotei</taxon>
        <taxon>Sulfolobales</taxon>
        <taxon>Sulfolobaceae</taxon>
        <taxon>Sulfolobus</taxon>
    </lineage>
</organism>
<comment type="subcellular location">
    <subcellularLocation>
        <location evidence="1">Membrane</location>
    </subcellularLocation>
</comment>
<dbReference type="PANTHER" id="PTHR30221">
    <property type="entry name" value="SMALL-CONDUCTANCE MECHANOSENSITIVE CHANNEL"/>
    <property type="match status" value="1"/>
</dbReference>
<dbReference type="Gene3D" id="2.30.30.60">
    <property type="match status" value="1"/>
</dbReference>
<evidence type="ECO:0000259" key="6">
    <source>
        <dbReference type="Pfam" id="PF00924"/>
    </source>
</evidence>
<dbReference type="OrthoDB" id="31543at2157"/>
<feature type="domain" description="Mechanosensitive ion channel MscS" evidence="6">
    <location>
        <begin position="147"/>
        <end position="205"/>
    </location>
</feature>